<accession>A0A0B8T647</accession>
<dbReference type="PATRIC" id="fig|1229276.3.peg.3666"/>
<gene>
    <name evidence="1" type="ORF">DI53_3550</name>
</gene>
<protein>
    <submittedName>
        <fullName evidence="1">Uncharacterized protein</fullName>
    </submittedName>
</protein>
<reference evidence="1 2" key="2">
    <citation type="journal article" date="2015" name="PLoS ONE">
        <title>Whole-Genome Optical Mapping and Finished Genome Sequence of Sphingobacterium deserti sp. nov., a New Species Isolated from the Western Desert of China.</title>
        <authorList>
            <person name="Teng C."/>
            <person name="Zhou Z."/>
            <person name="Molnar I."/>
            <person name="Li X."/>
            <person name="Tang R."/>
            <person name="Chen M."/>
            <person name="Wang L."/>
            <person name="Su S."/>
            <person name="Zhang W."/>
            <person name="Lin M."/>
        </authorList>
    </citation>
    <scope>NUCLEOTIDE SEQUENCE [LARGE SCALE GENOMIC DNA]</scope>
    <source>
        <strain evidence="2">ACCC05744</strain>
    </source>
</reference>
<comment type="caution">
    <text evidence="1">The sequence shown here is derived from an EMBL/GenBank/DDBJ whole genome shotgun (WGS) entry which is preliminary data.</text>
</comment>
<organism evidence="1 2">
    <name type="scientific">Sphingobacterium deserti</name>
    <dbReference type="NCBI Taxonomy" id="1229276"/>
    <lineage>
        <taxon>Bacteria</taxon>
        <taxon>Pseudomonadati</taxon>
        <taxon>Bacteroidota</taxon>
        <taxon>Sphingobacteriia</taxon>
        <taxon>Sphingobacteriales</taxon>
        <taxon>Sphingobacteriaceae</taxon>
        <taxon>Sphingobacterium</taxon>
    </lineage>
</organism>
<dbReference type="Proteomes" id="UP000031802">
    <property type="component" value="Unassembled WGS sequence"/>
</dbReference>
<keyword evidence="2" id="KW-1185">Reference proteome</keyword>
<reference evidence="2" key="1">
    <citation type="submission" date="2014-04" db="EMBL/GenBank/DDBJ databases">
        <title>Whole-Genome optical mapping and complete genome sequence of Sphingobacterium deserti sp. nov., a new spaces isolated from desert in the west of China.</title>
        <authorList>
            <person name="Teng C."/>
            <person name="Zhou Z."/>
            <person name="Li X."/>
            <person name="Chen M."/>
            <person name="Lin M."/>
            <person name="Wang L."/>
            <person name="Su S."/>
            <person name="Zhang C."/>
            <person name="Zhang W."/>
        </authorList>
    </citation>
    <scope>NUCLEOTIDE SEQUENCE [LARGE SCALE GENOMIC DNA]</scope>
    <source>
        <strain evidence="2">ACCC05744</strain>
    </source>
</reference>
<dbReference type="STRING" id="1229276.DI53_3550"/>
<sequence>MFGSALYAQPTQSKLDEIAKAVKKINAATLQLETKRFWYENKCGVNKASITIFYKDHEIQKIVDMGEGDGDKAALSWSYEYYYANGELIFSYESIQYFDNQANRDMQEESRQYFDKDYLIKQIKDGETTYPVNFMIDSDDLRYELKKITRSSDIDRIYRCPDL</sequence>
<proteinExistence type="predicted"/>
<evidence type="ECO:0000313" key="1">
    <source>
        <dbReference type="EMBL" id="KGE12510.1"/>
    </source>
</evidence>
<dbReference type="EMBL" id="JJMU01000066">
    <property type="protein sequence ID" value="KGE12510.1"/>
    <property type="molecule type" value="Genomic_DNA"/>
</dbReference>
<dbReference type="AlphaFoldDB" id="A0A0B8T647"/>
<name>A0A0B8T647_9SPHI</name>
<evidence type="ECO:0000313" key="2">
    <source>
        <dbReference type="Proteomes" id="UP000031802"/>
    </source>
</evidence>